<keyword evidence="3" id="KW-0411">Iron-sulfur</keyword>
<dbReference type="RefSeq" id="WP_281093168.1">
    <property type="nucleotide sequence ID" value="NZ_JARYZI010000002.1"/>
</dbReference>
<dbReference type="PROSITE" id="PS00198">
    <property type="entry name" value="4FE4S_FER_1"/>
    <property type="match status" value="1"/>
</dbReference>
<evidence type="ECO:0000256" key="3">
    <source>
        <dbReference type="ARBA" id="ARBA00023014"/>
    </source>
</evidence>
<dbReference type="EMBL" id="JARYZI010000002">
    <property type="protein sequence ID" value="MDH8677357.1"/>
    <property type="molecule type" value="Genomic_DNA"/>
</dbReference>
<dbReference type="Proteomes" id="UP001158045">
    <property type="component" value="Unassembled WGS sequence"/>
</dbReference>
<dbReference type="SUPFAM" id="SSF52218">
    <property type="entry name" value="Flavoproteins"/>
    <property type="match status" value="1"/>
</dbReference>
<dbReference type="InterPro" id="IPR017900">
    <property type="entry name" value="4Fe4S_Fe_S_CS"/>
</dbReference>
<feature type="domain" description="4Fe-4S ferredoxin-type" evidence="4">
    <location>
        <begin position="262"/>
        <end position="282"/>
    </location>
</feature>
<dbReference type="InterPro" id="IPR029039">
    <property type="entry name" value="Flavoprotein-like_sf"/>
</dbReference>
<dbReference type="InterPro" id="IPR017896">
    <property type="entry name" value="4Fe4S_Fe-S-bd"/>
</dbReference>
<gene>
    <name evidence="5" type="ORF">QE109_04310</name>
</gene>
<evidence type="ECO:0000313" key="6">
    <source>
        <dbReference type="Proteomes" id="UP001158045"/>
    </source>
</evidence>
<evidence type="ECO:0000256" key="1">
    <source>
        <dbReference type="ARBA" id="ARBA00022723"/>
    </source>
</evidence>
<evidence type="ECO:0000256" key="2">
    <source>
        <dbReference type="ARBA" id="ARBA00023004"/>
    </source>
</evidence>
<dbReference type="PROSITE" id="PS51379">
    <property type="entry name" value="4FE4S_FER_2"/>
    <property type="match status" value="2"/>
</dbReference>
<dbReference type="SUPFAM" id="SSF54862">
    <property type="entry name" value="4Fe-4S ferredoxins"/>
    <property type="match status" value="1"/>
</dbReference>
<accession>A0ABT6NAB6</accession>
<comment type="caution">
    <text evidence="5">The sequence shown here is derived from an EMBL/GenBank/DDBJ whole genome shotgun (WGS) entry which is preliminary data.</text>
</comment>
<keyword evidence="1" id="KW-0479">Metal-binding</keyword>
<keyword evidence="6" id="KW-1185">Reference proteome</keyword>
<evidence type="ECO:0000259" key="4">
    <source>
        <dbReference type="PROSITE" id="PS51379"/>
    </source>
</evidence>
<protein>
    <submittedName>
        <fullName evidence="5">4Fe-4S binding protein</fullName>
    </submittedName>
</protein>
<organism evidence="5 6">
    <name type="scientific">Fusibacter bizertensis</name>
    <dbReference type="NCBI Taxonomy" id="1488331"/>
    <lineage>
        <taxon>Bacteria</taxon>
        <taxon>Bacillati</taxon>
        <taxon>Bacillota</taxon>
        <taxon>Clostridia</taxon>
        <taxon>Eubacteriales</taxon>
        <taxon>Eubacteriales Family XII. Incertae Sedis</taxon>
        <taxon>Fusibacter</taxon>
    </lineage>
</organism>
<dbReference type="Gene3D" id="3.30.70.20">
    <property type="match status" value="1"/>
</dbReference>
<reference evidence="5 6" key="1">
    <citation type="submission" date="2023-04" db="EMBL/GenBank/DDBJ databases">
        <title>Fusibacter bizertensis strain WBS, isolated from littoral bottom sediments of the Arctic seas - biochemical and genomic analysis.</title>
        <authorList>
            <person name="Brioukhanov A.L."/>
        </authorList>
    </citation>
    <scope>NUCLEOTIDE SEQUENCE [LARGE SCALE GENOMIC DNA]</scope>
    <source>
        <strain evidence="5 6">WBS</strain>
    </source>
</reference>
<proteinExistence type="predicted"/>
<evidence type="ECO:0000313" key="5">
    <source>
        <dbReference type="EMBL" id="MDH8677357.1"/>
    </source>
</evidence>
<dbReference type="Pfam" id="PF00037">
    <property type="entry name" value="Fer4"/>
    <property type="match status" value="1"/>
</dbReference>
<dbReference type="Gene3D" id="3.40.50.360">
    <property type="match status" value="1"/>
</dbReference>
<feature type="domain" description="4Fe-4S ferredoxin-type" evidence="4">
    <location>
        <begin position="227"/>
        <end position="255"/>
    </location>
</feature>
<sequence>MKVLYFSPTGNTKKTSIFISKSIRKKLGCASQFLQTVEAIDFTSINVRKSESHLRNISTFFSSEDIVIIGLPVYAGRIPNVLLKYLKQYVGSGAHLIIVLTYGNRHYDDAAKEAYQIFSNCGFDVFAVICVVGEHSFSNILAKDKPNQLDFIILEDVADLLVRCIKKNKEKNIVKSVSTIEEYIEHMDIFTDQILIKNIEGLKTEVPLKPYFQPLDKNGYPFNFIGIKPITDQNCTACGLCASICPMGAIKKDAFDTVNGPCLKCCACVKRCPVNAKSFVDENFIKHRLELEEAYSENIRKTELYI</sequence>
<name>A0ABT6NAB6_9FIRM</name>
<keyword evidence="2" id="KW-0408">Iron</keyword>